<reference evidence="5" key="4">
    <citation type="submission" date="2025-09" db="UniProtKB">
        <authorList>
            <consortium name="Ensembl"/>
        </authorList>
    </citation>
    <scope>IDENTIFICATION</scope>
    <source>
        <strain evidence="5">HSOK</strain>
    </source>
</reference>
<evidence type="ECO:0000259" key="4">
    <source>
        <dbReference type="Pfam" id="PF00685"/>
    </source>
</evidence>
<evidence type="ECO:0000256" key="2">
    <source>
        <dbReference type="ARBA" id="ARBA00022679"/>
    </source>
</evidence>
<keyword evidence="2 3" id="KW-0808">Transferase</keyword>
<evidence type="ECO:0000256" key="1">
    <source>
        <dbReference type="ARBA" id="ARBA00005771"/>
    </source>
</evidence>
<dbReference type="PANTHER" id="PTHR11783">
    <property type="entry name" value="SULFOTRANSFERASE SULT"/>
    <property type="match status" value="1"/>
</dbReference>
<evidence type="ECO:0000256" key="3">
    <source>
        <dbReference type="RuleBase" id="RU361155"/>
    </source>
</evidence>
<reference key="1">
    <citation type="journal article" date="2007" name="Nature">
        <title>The medaka draft genome and insights into vertebrate genome evolution.</title>
        <authorList>
            <person name="Kasahara M."/>
            <person name="Naruse K."/>
            <person name="Sasaki S."/>
            <person name="Nakatani Y."/>
            <person name="Qu W."/>
            <person name="Ahsan B."/>
            <person name="Yamada T."/>
            <person name="Nagayasu Y."/>
            <person name="Doi K."/>
            <person name="Kasai Y."/>
            <person name="Jindo T."/>
            <person name="Kobayashi D."/>
            <person name="Shimada A."/>
            <person name="Toyoda A."/>
            <person name="Kuroki Y."/>
            <person name="Fujiyama A."/>
            <person name="Sasaki T."/>
            <person name="Shimizu A."/>
            <person name="Asakawa S."/>
            <person name="Shimizu N."/>
            <person name="Hashimoto S."/>
            <person name="Yang J."/>
            <person name="Lee Y."/>
            <person name="Matsushima K."/>
            <person name="Sugano S."/>
            <person name="Sakaizumi M."/>
            <person name="Narita T."/>
            <person name="Ohishi K."/>
            <person name="Haga S."/>
            <person name="Ohta F."/>
            <person name="Nomoto H."/>
            <person name="Nogata K."/>
            <person name="Morishita T."/>
            <person name="Endo T."/>
            <person name="Shin-I T."/>
            <person name="Takeda H."/>
            <person name="Morishita S."/>
            <person name="Kohara Y."/>
        </authorList>
    </citation>
    <scope>NUCLEOTIDE SEQUENCE [LARGE SCALE GENOMIC DNA]</scope>
    <source>
        <strain>Hd-rR</strain>
    </source>
</reference>
<accession>A0A3P9HAA6</accession>
<dbReference type="AlphaFoldDB" id="A0A3P9HAA6"/>
<dbReference type="Gene3D" id="3.40.50.300">
    <property type="entry name" value="P-loop containing nucleotide triphosphate hydrolases"/>
    <property type="match status" value="1"/>
</dbReference>
<dbReference type="Proteomes" id="UP000265200">
    <property type="component" value="Chromosome 15"/>
</dbReference>
<dbReference type="GO" id="GO:0008146">
    <property type="term" value="F:sulfotransferase activity"/>
    <property type="evidence" value="ECO:0007669"/>
    <property type="project" value="InterPro"/>
</dbReference>
<comment type="similarity">
    <text evidence="1 3">Belongs to the sulfotransferase 1 family.</text>
</comment>
<dbReference type="EC" id="2.8.2.-" evidence="3"/>
<sequence length="371" mass="42357">MCLRGERRGPPPLPPLAPPLPSPPKLCLSFQALPVCSQSSYSSAPLTPTTFSKAVLDLLPFFCVQLHSLIRMSTDPVFNKMQDKIQMAKEMSEDKKLYRYKGVLYPTLMCPEEHMTALDNLKAREDDLMLVAYPKCGFNWMVGVLKKIIAEATGEKNERKTPPLIEFFGPEVVKMMEELPSPRFLGTHLYPDNIPPSFYEKKTKIMVIFRNPKDTLVSYYHFCNNNPVLPTVSWESFFSQFMKGEVAWGSYFDHALAWDKKMDDPNVMIVTYEDLKQDLKAGVHQISNFFGFTLTEVQVQQIAEKSTFNAMKENSGQSHGNIGNVFFRKGEVGDWKNHFTPEQSREMDEAFNKHLAGTKLGAKLDYQKHCL</sequence>
<organism evidence="5 6">
    <name type="scientific">Oryzias latipes</name>
    <name type="common">Japanese rice fish</name>
    <name type="synonym">Japanese killifish</name>
    <dbReference type="NCBI Taxonomy" id="8090"/>
    <lineage>
        <taxon>Eukaryota</taxon>
        <taxon>Metazoa</taxon>
        <taxon>Chordata</taxon>
        <taxon>Craniata</taxon>
        <taxon>Vertebrata</taxon>
        <taxon>Euteleostomi</taxon>
        <taxon>Actinopterygii</taxon>
        <taxon>Neopterygii</taxon>
        <taxon>Teleostei</taxon>
        <taxon>Neoteleostei</taxon>
        <taxon>Acanthomorphata</taxon>
        <taxon>Ovalentaria</taxon>
        <taxon>Atherinomorphae</taxon>
        <taxon>Beloniformes</taxon>
        <taxon>Adrianichthyidae</taxon>
        <taxon>Oryziinae</taxon>
        <taxon>Oryzias</taxon>
    </lineage>
</organism>
<dbReference type="InterPro" id="IPR027417">
    <property type="entry name" value="P-loop_NTPase"/>
</dbReference>
<name>A0A3P9HAA6_ORYLA</name>
<protein>
    <recommendedName>
        <fullName evidence="3">Sulfotransferase</fullName>
        <ecNumber evidence="3">2.8.2.-</ecNumber>
    </recommendedName>
</protein>
<reference evidence="5" key="3">
    <citation type="submission" date="2025-08" db="UniProtKB">
        <authorList>
            <consortium name="Ensembl"/>
        </authorList>
    </citation>
    <scope>IDENTIFICATION</scope>
    <source>
        <strain evidence="5">HSOK</strain>
    </source>
</reference>
<evidence type="ECO:0000313" key="5">
    <source>
        <dbReference type="Ensembl" id="ENSORLP00015004498.1"/>
    </source>
</evidence>
<evidence type="ECO:0000313" key="6">
    <source>
        <dbReference type="Proteomes" id="UP000265200"/>
    </source>
</evidence>
<dbReference type="SUPFAM" id="SSF52540">
    <property type="entry name" value="P-loop containing nucleoside triphosphate hydrolases"/>
    <property type="match status" value="1"/>
</dbReference>
<proteinExistence type="inferred from homology"/>
<feature type="domain" description="Sulfotransferase" evidence="4">
    <location>
        <begin position="126"/>
        <end position="358"/>
    </location>
</feature>
<dbReference type="Pfam" id="PF00685">
    <property type="entry name" value="Sulfotransfer_1"/>
    <property type="match status" value="1"/>
</dbReference>
<dbReference type="InterPro" id="IPR000863">
    <property type="entry name" value="Sulfotransferase_dom"/>
</dbReference>
<dbReference type="Ensembl" id="ENSORLT00015007502.1">
    <property type="protein sequence ID" value="ENSORLP00015004498.1"/>
    <property type="gene ID" value="ENSORLG00015005262.1"/>
</dbReference>
<reference evidence="5 6" key="2">
    <citation type="submission" date="2017-04" db="EMBL/GenBank/DDBJ databases">
        <title>CpG methylation of centromeres and impact of large insertions on vertebrate speciation.</title>
        <authorList>
            <person name="Ichikawa K."/>
            <person name="Yoshimura J."/>
            <person name="Morishita S."/>
        </authorList>
    </citation>
    <scope>NUCLEOTIDE SEQUENCE</scope>
    <source>
        <strain evidence="5 6">HSOK</strain>
    </source>
</reference>